<evidence type="ECO:0000256" key="8">
    <source>
        <dbReference type="ARBA" id="ARBA00023125"/>
    </source>
</evidence>
<dbReference type="Pfam" id="PF00271">
    <property type="entry name" value="Helicase_C"/>
    <property type="match status" value="1"/>
</dbReference>
<dbReference type="CDD" id="cd17992">
    <property type="entry name" value="DEXHc_RecG"/>
    <property type="match status" value="1"/>
</dbReference>
<comment type="catalytic activity">
    <reaction evidence="14 15">
        <text>ATP + H2O = ADP + phosphate + H(+)</text>
        <dbReference type="Rhea" id="RHEA:13065"/>
        <dbReference type="ChEBI" id="CHEBI:15377"/>
        <dbReference type="ChEBI" id="CHEBI:15378"/>
        <dbReference type="ChEBI" id="CHEBI:30616"/>
        <dbReference type="ChEBI" id="CHEBI:43474"/>
        <dbReference type="ChEBI" id="CHEBI:456216"/>
        <dbReference type="EC" id="5.6.2.4"/>
    </reaction>
</comment>
<comment type="function">
    <text evidence="15">Plays a critical role in recombination and DNA repair. Helps process Holliday junction intermediates to mature products by catalyzing branch migration. Has replication fork regression activity, unwinds stalled or blocked replication forks to make a HJ that can be resolved. Has a DNA unwinding activity characteristic of a DNA helicase with 3'-5' polarity.</text>
</comment>
<dbReference type="GO" id="GO:0043138">
    <property type="term" value="F:3'-5' DNA helicase activity"/>
    <property type="evidence" value="ECO:0007669"/>
    <property type="project" value="UniProtKB-EC"/>
</dbReference>
<evidence type="ECO:0000256" key="11">
    <source>
        <dbReference type="ARBA" id="ARBA00023235"/>
    </source>
</evidence>
<keyword evidence="7 15" id="KW-0067">ATP-binding</keyword>
<accession>A0A0F0CS17</accession>
<dbReference type="InterPro" id="IPR012340">
    <property type="entry name" value="NA-bd_OB-fold"/>
</dbReference>
<evidence type="ECO:0000256" key="3">
    <source>
        <dbReference type="ARBA" id="ARBA00022741"/>
    </source>
</evidence>
<keyword evidence="4 15" id="KW-0227">DNA damage</keyword>
<dbReference type="InterPro" id="IPR011545">
    <property type="entry name" value="DEAD/DEAH_box_helicase_dom"/>
</dbReference>
<organism evidence="18 19">
    <name type="scientific">Candidatus Omnitrophus magneticus</name>
    <dbReference type="NCBI Taxonomy" id="1609969"/>
    <lineage>
        <taxon>Bacteria</taxon>
        <taxon>Pseudomonadati</taxon>
        <taxon>Candidatus Omnitrophota</taxon>
        <taxon>Candidatus Omnitrophus</taxon>
    </lineage>
</organism>
<dbReference type="Proteomes" id="UP000033428">
    <property type="component" value="Unassembled WGS sequence"/>
</dbReference>
<dbReference type="GO" id="GO:0006281">
    <property type="term" value="P:DNA repair"/>
    <property type="evidence" value="ECO:0007669"/>
    <property type="project" value="UniProtKB-UniRule"/>
</dbReference>
<dbReference type="GO" id="GO:0006310">
    <property type="term" value="P:DNA recombination"/>
    <property type="evidence" value="ECO:0007669"/>
    <property type="project" value="UniProtKB-UniRule"/>
</dbReference>
<dbReference type="InterPro" id="IPR001650">
    <property type="entry name" value="Helicase_C-like"/>
</dbReference>
<evidence type="ECO:0000256" key="7">
    <source>
        <dbReference type="ARBA" id="ARBA00022840"/>
    </source>
</evidence>
<gene>
    <name evidence="18" type="ORF">OMAG_001764</name>
</gene>
<evidence type="ECO:0000259" key="17">
    <source>
        <dbReference type="PROSITE" id="PS51194"/>
    </source>
</evidence>
<dbReference type="PATRIC" id="fig|1609969.3.peg.1890"/>
<feature type="domain" description="Helicase ATP-binding" evidence="16">
    <location>
        <begin position="283"/>
        <end position="444"/>
    </location>
</feature>
<evidence type="ECO:0000256" key="10">
    <source>
        <dbReference type="ARBA" id="ARBA00023204"/>
    </source>
</evidence>
<feature type="domain" description="Helicase C-terminal" evidence="17">
    <location>
        <begin position="463"/>
        <end position="623"/>
    </location>
</feature>
<dbReference type="EC" id="5.6.2.4" evidence="13 15"/>
<dbReference type="SMART" id="SM00487">
    <property type="entry name" value="DEXDc"/>
    <property type="match status" value="1"/>
</dbReference>
<dbReference type="SMART" id="SM00490">
    <property type="entry name" value="HELICc"/>
    <property type="match status" value="1"/>
</dbReference>
<keyword evidence="11" id="KW-0413">Isomerase</keyword>
<keyword evidence="9 15" id="KW-0233">DNA recombination</keyword>
<evidence type="ECO:0000259" key="16">
    <source>
        <dbReference type="PROSITE" id="PS51192"/>
    </source>
</evidence>
<dbReference type="GO" id="GO:0003677">
    <property type="term" value="F:DNA binding"/>
    <property type="evidence" value="ECO:0007669"/>
    <property type="project" value="UniProtKB-KW"/>
</dbReference>
<protein>
    <recommendedName>
        <fullName evidence="2 15">ATP-dependent DNA helicase RecG</fullName>
        <ecNumber evidence="13 15">5.6.2.4</ecNumber>
    </recommendedName>
</protein>
<dbReference type="Gene3D" id="3.40.50.300">
    <property type="entry name" value="P-loop containing nucleotide triphosphate hydrolases"/>
    <property type="match status" value="2"/>
</dbReference>
<dbReference type="GO" id="GO:0005524">
    <property type="term" value="F:ATP binding"/>
    <property type="evidence" value="ECO:0007669"/>
    <property type="project" value="UniProtKB-KW"/>
</dbReference>
<keyword evidence="19" id="KW-1185">Reference proteome</keyword>
<dbReference type="InterPro" id="IPR004609">
    <property type="entry name" value="ATP-dep_DNA_helicase_RecG"/>
</dbReference>
<dbReference type="CDD" id="cd04488">
    <property type="entry name" value="RecG_wedge_OBF"/>
    <property type="match status" value="1"/>
</dbReference>
<dbReference type="SUPFAM" id="SSF52540">
    <property type="entry name" value="P-loop containing nucleoside triphosphate hydrolases"/>
    <property type="match status" value="2"/>
</dbReference>
<dbReference type="EMBL" id="JYNY01000372">
    <property type="protein sequence ID" value="KJJ84301.1"/>
    <property type="molecule type" value="Genomic_DNA"/>
</dbReference>
<evidence type="ECO:0000256" key="2">
    <source>
        <dbReference type="ARBA" id="ARBA00017846"/>
    </source>
</evidence>
<dbReference type="PANTHER" id="PTHR47964">
    <property type="entry name" value="ATP-DEPENDENT DNA HELICASE HOMOLOG RECG, CHLOROPLASTIC"/>
    <property type="match status" value="1"/>
</dbReference>
<evidence type="ECO:0000256" key="15">
    <source>
        <dbReference type="RuleBase" id="RU363016"/>
    </source>
</evidence>
<name>A0A0F0CS17_9BACT</name>
<evidence type="ECO:0000256" key="4">
    <source>
        <dbReference type="ARBA" id="ARBA00022763"/>
    </source>
</evidence>
<evidence type="ECO:0000256" key="14">
    <source>
        <dbReference type="ARBA" id="ARBA00048988"/>
    </source>
</evidence>
<keyword evidence="10 15" id="KW-0234">DNA repair</keyword>
<dbReference type="Pfam" id="PF00270">
    <property type="entry name" value="DEAD"/>
    <property type="match status" value="1"/>
</dbReference>
<dbReference type="InterPro" id="IPR014001">
    <property type="entry name" value="Helicase_ATP-bd"/>
</dbReference>
<keyword evidence="5 15" id="KW-0378">Hydrolase</keyword>
<evidence type="ECO:0000313" key="19">
    <source>
        <dbReference type="Proteomes" id="UP000033428"/>
    </source>
</evidence>
<dbReference type="PROSITE" id="PS51194">
    <property type="entry name" value="HELICASE_CTER"/>
    <property type="match status" value="1"/>
</dbReference>
<comment type="similarity">
    <text evidence="1 15">Belongs to the helicase family. RecG subfamily.</text>
</comment>
<comment type="catalytic activity">
    <reaction evidence="12 15">
        <text>Couples ATP hydrolysis with the unwinding of duplex DNA by translocating in the 3'-5' direction.</text>
        <dbReference type="EC" id="5.6.2.4"/>
    </reaction>
</comment>
<evidence type="ECO:0000256" key="9">
    <source>
        <dbReference type="ARBA" id="ARBA00023172"/>
    </source>
</evidence>
<dbReference type="Gene3D" id="2.40.50.140">
    <property type="entry name" value="Nucleic acid-binding proteins"/>
    <property type="match status" value="1"/>
</dbReference>
<evidence type="ECO:0000256" key="12">
    <source>
        <dbReference type="ARBA" id="ARBA00034617"/>
    </source>
</evidence>
<keyword evidence="6 15" id="KW-0347">Helicase</keyword>
<dbReference type="SUPFAM" id="SSF50249">
    <property type="entry name" value="Nucleic acid-binding proteins"/>
    <property type="match status" value="1"/>
</dbReference>
<proteinExistence type="inferred from homology"/>
<evidence type="ECO:0000256" key="5">
    <source>
        <dbReference type="ARBA" id="ARBA00022801"/>
    </source>
</evidence>
<dbReference type="NCBIfam" id="NF008165">
    <property type="entry name" value="PRK10917.1-3"/>
    <property type="match status" value="1"/>
</dbReference>
<dbReference type="AlphaFoldDB" id="A0A0F0CS17"/>
<dbReference type="InterPro" id="IPR047112">
    <property type="entry name" value="RecG/Mfd"/>
</dbReference>
<dbReference type="NCBIfam" id="NF008168">
    <property type="entry name" value="PRK10917.2-2"/>
    <property type="match status" value="1"/>
</dbReference>
<dbReference type="PROSITE" id="PS51192">
    <property type="entry name" value="HELICASE_ATP_BIND_1"/>
    <property type="match status" value="1"/>
</dbReference>
<evidence type="ECO:0000256" key="6">
    <source>
        <dbReference type="ARBA" id="ARBA00022806"/>
    </source>
</evidence>
<evidence type="ECO:0000256" key="13">
    <source>
        <dbReference type="ARBA" id="ARBA00034808"/>
    </source>
</evidence>
<reference evidence="18 19" key="1">
    <citation type="submission" date="2015-02" db="EMBL/GenBank/DDBJ databases">
        <title>Single-cell genomics of uncultivated deep-branching MTB reveals a conserved set of magnetosome genes.</title>
        <authorList>
            <person name="Kolinko S."/>
            <person name="Richter M."/>
            <person name="Glockner F.O."/>
            <person name="Brachmann A."/>
            <person name="Schuler D."/>
        </authorList>
    </citation>
    <scope>NUCLEOTIDE SEQUENCE [LARGE SCALE GENOMIC DNA]</scope>
    <source>
        <strain evidence="18">SKK-01</strain>
    </source>
</reference>
<evidence type="ECO:0000256" key="1">
    <source>
        <dbReference type="ARBA" id="ARBA00007504"/>
    </source>
</evidence>
<comment type="caution">
    <text evidence="18">The sequence shown here is derived from an EMBL/GenBank/DDBJ whole genome shotgun (WGS) entry which is preliminary data.</text>
</comment>
<sequence>MQAKNDLNEMSIQYVKGVGPRKAILFGNLGIRTIFDLFYHLPRRYEDRSVITRIKDVEIGNEYSIIGKILKINAFTAKTGTNIFDMLIEDGSGRLHVVWYNMPFMRKTFTLGQWVVFFGKVELFRQLQMAHPAYEFLPSDDKIIKPGESLEIGRIVPVYALTKDLAQRQMRTIVFSLIKGYINFFEEVIPTSVRARQKLVDIRFAMENIHFPHSQENLERAYKRVVFEEFFLLQIVMAMKKRETLKLGLTHSVNKEMRTNFESLFDFEFTKSQKKCMLEIEADMASASPMRRLLQGDVGSGKTIVALYALFIAGNNNYQAVLMAPTEILARQLYLNASKIMMPRGFNVQLLIGGISQKSKGKIISDIKEGCVDFIIGTHAVFHEKLEYKNLGLVIVDEQHKFGVEQINLLINKNARTDVLVMSATPIPRSLTMAMYGDMDISILDEKPAGREPVTTWWANEDKRWEIYEFIRNEIKKGHQAYIICSRVAGSEEENLTSVCGLKEHLEKEVFTDLPIALIHGKMKTVEKDKVMMDFKNGKYNVLISTTVIEVGVDVPNATIMLIENADRYGLAQLHQLRGRIGRGKSAAYCILMGQAMNSASEERLKTIASTDSGFDISEKDLDLRGPGEFLGKRQTGLPEIKFGDIVKDFDIMEVAREEAFNLVNDDPELKSENNLKIKKIITERFVQKNTVPHGE</sequence>
<dbReference type="NCBIfam" id="TIGR00643">
    <property type="entry name" value="recG"/>
    <property type="match status" value="1"/>
</dbReference>
<dbReference type="PANTHER" id="PTHR47964:SF1">
    <property type="entry name" value="ATP-DEPENDENT DNA HELICASE HOMOLOG RECG, CHLOROPLASTIC"/>
    <property type="match status" value="1"/>
</dbReference>
<dbReference type="InterPro" id="IPR045562">
    <property type="entry name" value="RecG_dom3_C"/>
</dbReference>
<evidence type="ECO:0000313" key="18">
    <source>
        <dbReference type="EMBL" id="KJJ84301.1"/>
    </source>
</evidence>
<dbReference type="InterPro" id="IPR033454">
    <property type="entry name" value="RecG_wedge"/>
</dbReference>
<dbReference type="Pfam" id="PF17191">
    <property type="entry name" value="RecG_wedge"/>
    <property type="match status" value="1"/>
</dbReference>
<dbReference type="Pfam" id="PF19833">
    <property type="entry name" value="RecG_dom3_C"/>
    <property type="match status" value="1"/>
</dbReference>
<keyword evidence="8" id="KW-0238">DNA-binding</keyword>
<keyword evidence="3 15" id="KW-0547">Nucleotide-binding</keyword>
<dbReference type="GO" id="GO:0016887">
    <property type="term" value="F:ATP hydrolysis activity"/>
    <property type="evidence" value="ECO:0007669"/>
    <property type="project" value="RHEA"/>
</dbReference>
<dbReference type="InterPro" id="IPR027417">
    <property type="entry name" value="P-loop_NTPase"/>
</dbReference>